<dbReference type="EMBL" id="JAHHHD010000013">
    <property type="protein sequence ID" value="MBW4659651.1"/>
    <property type="molecule type" value="Genomic_DNA"/>
</dbReference>
<protein>
    <submittedName>
        <fullName evidence="2">Uncharacterized protein</fullName>
    </submittedName>
</protein>
<organism evidence="2 3">
    <name type="scientific">Drouetiella hepatica Uher 2000/2452</name>
    <dbReference type="NCBI Taxonomy" id="904376"/>
    <lineage>
        <taxon>Bacteria</taxon>
        <taxon>Bacillati</taxon>
        <taxon>Cyanobacteriota</taxon>
        <taxon>Cyanophyceae</taxon>
        <taxon>Oculatellales</taxon>
        <taxon>Oculatellaceae</taxon>
        <taxon>Drouetiella</taxon>
    </lineage>
</organism>
<reference evidence="2" key="1">
    <citation type="submission" date="2021-05" db="EMBL/GenBank/DDBJ databases">
        <authorList>
            <person name="Pietrasiak N."/>
            <person name="Ward R."/>
            <person name="Stajich J.E."/>
            <person name="Kurbessoian T."/>
        </authorList>
    </citation>
    <scope>NUCLEOTIDE SEQUENCE</scope>
    <source>
        <strain evidence="2">UHER 2000/2452</strain>
    </source>
</reference>
<name>A0A951QBF4_9CYAN</name>
<sequence length="442" mass="49511">MSQADLSRAEALKQELTDFVLEAEGELAVALESYSATQMARIAHQDMQRRTLLIDRFITEGTVGDTNPIDLFLAEHPELSGSDRRLVSSWKRSFVGLFAVQEMAENTLELFNWTTAKTYQVNLSESAEKNRLGKGEVLLAQIAPVTESEWMFSSPWTSFGKLGKPKLAVAIGNFKQNYKTHLYSDAPELLEEAWKSVEQHHQNFVDFFGSEEVTMPGYQLNKKLAEFQEIITQKNLEAAGVDPSLSLEELAERSGVSKEEMAEAAKELGADEESVSQILEGTGKSKMVAPAIELPAPLKKAEQVTILTHPRWGQMFLPTYTQFQTLLTTPPVSKAEQAAAKEAVQKHLKDPDFNSFVWHSLAEKYPVQMQTLLQEALQRPDFQISQLNALLEEFGKESEAALPEIASVPLHLHNLFQEALQEVNKDKSKTKTKKKLGTGFQR</sequence>
<evidence type="ECO:0000313" key="2">
    <source>
        <dbReference type="EMBL" id="MBW4659651.1"/>
    </source>
</evidence>
<evidence type="ECO:0000313" key="3">
    <source>
        <dbReference type="Proteomes" id="UP000757435"/>
    </source>
</evidence>
<gene>
    <name evidence="2" type="ORF">KME15_13325</name>
</gene>
<comment type="caution">
    <text evidence="2">The sequence shown here is derived from an EMBL/GenBank/DDBJ whole genome shotgun (WGS) entry which is preliminary data.</text>
</comment>
<accession>A0A951QBF4</accession>
<dbReference type="AlphaFoldDB" id="A0A951QBF4"/>
<feature type="region of interest" description="Disordered" evidence="1">
    <location>
        <begin position="423"/>
        <end position="442"/>
    </location>
</feature>
<dbReference type="Proteomes" id="UP000757435">
    <property type="component" value="Unassembled WGS sequence"/>
</dbReference>
<evidence type="ECO:0000256" key="1">
    <source>
        <dbReference type="SAM" id="MobiDB-lite"/>
    </source>
</evidence>
<proteinExistence type="predicted"/>
<reference evidence="2" key="2">
    <citation type="journal article" date="2022" name="Microbiol. Resour. Announc.">
        <title>Metagenome Sequencing to Explore Phylogenomics of Terrestrial Cyanobacteria.</title>
        <authorList>
            <person name="Ward R.D."/>
            <person name="Stajich J.E."/>
            <person name="Johansen J.R."/>
            <person name="Huntemann M."/>
            <person name="Clum A."/>
            <person name="Foster B."/>
            <person name="Foster B."/>
            <person name="Roux S."/>
            <person name="Palaniappan K."/>
            <person name="Varghese N."/>
            <person name="Mukherjee S."/>
            <person name="Reddy T.B.K."/>
            <person name="Daum C."/>
            <person name="Copeland A."/>
            <person name="Chen I.A."/>
            <person name="Ivanova N.N."/>
            <person name="Kyrpides N.C."/>
            <person name="Shapiro N."/>
            <person name="Eloe-Fadrosh E.A."/>
            <person name="Pietrasiak N."/>
        </authorList>
    </citation>
    <scope>NUCLEOTIDE SEQUENCE</scope>
    <source>
        <strain evidence="2">UHER 2000/2452</strain>
    </source>
</reference>